<dbReference type="PANTHER" id="PTHR44688">
    <property type="entry name" value="DNA-BINDING TRANSCRIPTIONAL ACTIVATOR DEVR_DOSR"/>
    <property type="match status" value="1"/>
</dbReference>
<dbReference type="RefSeq" id="WP_141386377.1">
    <property type="nucleotide sequence ID" value="NZ_BJNQ01000007.1"/>
</dbReference>
<dbReference type="PRINTS" id="PR00038">
    <property type="entry name" value="HTHLUXR"/>
</dbReference>
<organism evidence="5 6">
    <name type="scientific">Microbacterium maritypicum</name>
    <name type="common">Microbacterium liquefaciens</name>
    <dbReference type="NCBI Taxonomy" id="33918"/>
    <lineage>
        <taxon>Bacteria</taxon>
        <taxon>Bacillati</taxon>
        <taxon>Actinomycetota</taxon>
        <taxon>Actinomycetes</taxon>
        <taxon>Micrococcales</taxon>
        <taxon>Microbacteriaceae</taxon>
        <taxon>Microbacterium</taxon>
    </lineage>
</organism>
<dbReference type="Proteomes" id="UP000317410">
    <property type="component" value="Unassembled WGS sequence"/>
</dbReference>
<protein>
    <recommendedName>
        <fullName evidence="4">HTH luxR-type domain-containing protein</fullName>
    </recommendedName>
</protein>
<dbReference type="SMART" id="SM00421">
    <property type="entry name" value="HTH_LUXR"/>
    <property type="match status" value="1"/>
</dbReference>
<dbReference type="InterPro" id="IPR016032">
    <property type="entry name" value="Sig_transdc_resp-reg_C-effctor"/>
</dbReference>
<proteinExistence type="predicted"/>
<dbReference type="PROSITE" id="PS00622">
    <property type="entry name" value="HTH_LUXR_1"/>
    <property type="match status" value="1"/>
</dbReference>
<sequence>MLARLADDLDADAATIREVVQRLTPDQRHGLRPAPTPLPLVPAIAQRFEGVAFDERDRRLLLALAVCLDDALDPILEFDGRSAAEVTSARVGAHLAVHAGRVRFIDARLAIWLRATTSAAETAAVHGRLSAVFRRRGERVSADWHRARASLEAEPTTAPELTLIARELSEAGYPDRALLLAREACEHAVGEDQDEARLVAGASAVGAGFAAEAAAWLGALYPHGTERYRLAGLGALIVAQTVVQGAVPEVDPMSLRPETSDEDDWHHWTRAAALAAILCAERGDRRGMRRWLDALRDGASRIGAEHELRDPVVALSWLLVGDHDIEEVAGSGPVSGGMLRTLRAAVEGDVDLALRLIATDESALSGEPDPFVPGYEHSPVVQAYRAVVEVLLLVWRGDIGVARDRLIQAALSFPIAMPFAGLGVVLARRLDLAVLGELGPFARSLTVALPGGAKIDLLVDRGIQSFLAGSFDDAAATVRLWSDLGGPQTTMAVPGLDELAFISAGRTTTEASIEPPEIALAQRLRVRVATAGDGRWRAESDEVRDIARTLTSPFARARVETMLGTQHAIRDDHSSARIHLQYAERLFELSGATAWARAVRGRLDRLEAREGSIVSSVGALSACRAAWSPQLTARELEVAMRAVGGAANREISEALNVSVRTVEVHLGRVFTKLGVRSRVELTVLAHRTEQHL</sequence>
<keyword evidence="3" id="KW-0804">Transcription</keyword>
<gene>
    <name evidence="5" type="ORF">MLI01_13610</name>
</gene>
<accession>A0A4Y4B4B0</accession>
<dbReference type="EMBL" id="BJNQ01000007">
    <property type="protein sequence ID" value="GEC75216.1"/>
    <property type="molecule type" value="Genomic_DNA"/>
</dbReference>
<evidence type="ECO:0000256" key="3">
    <source>
        <dbReference type="ARBA" id="ARBA00023163"/>
    </source>
</evidence>
<dbReference type="Pfam" id="PF00196">
    <property type="entry name" value="GerE"/>
    <property type="match status" value="1"/>
</dbReference>
<dbReference type="GO" id="GO:0006355">
    <property type="term" value="P:regulation of DNA-templated transcription"/>
    <property type="evidence" value="ECO:0007669"/>
    <property type="project" value="InterPro"/>
</dbReference>
<dbReference type="InterPro" id="IPR000792">
    <property type="entry name" value="Tscrpt_reg_LuxR_C"/>
</dbReference>
<keyword evidence="1" id="KW-0805">Transcription regulation</keyword>
<dbReference type="CDD" id="cd06170">
    <property type="entry name" value="LuxR_C_like"/>
    <property type="match status" value="1"/>
</dbReference>
<dbReference type="SUPFAM" id="SSF46894">
    <property type="entry name" value="C-terminal effector domain of the bipartite response regulators"/>
    <property type="match status" value="1"/>
</dbReference>
<name>A0A4Y4B4B0_MICMQ</name>
<reference evidence="5 6" key="1">
    <citation type="submission" date="2019-06" db="EMBL/GenBank/DDBJ databases">
        <title>Whole genome shotgun sequence of Microbacterium liquefaciens NBRC 15037.</title>
        <authorList>
            <person name="Hosoyama A."/>
            <person name="Uohara A."/>
            <person name="Ohji S."/>
            <person name="Ichikawa N."/>
        </authorList>
    </citation>
    <scope>NUCLEOTIDE SEQUENCE [LARGE SCALE GENOMIC DNA]</scope>
    <source>
        <strain evidence="5 6">NBRC 15037</strain>
    </source>
</reference>
<evidence type="ECO:0000259" key="4">
    <source>
        <dbReference type="PROSITE" id="PS50043"/>
    </source>
</evidence>
<keyword evidence="2" id="KW-0238">DNA-binding</keyword>
<evidence type="ECO:0000313" key="6">
    <source>
        <dbReference type="Proteomes" id="UP000317410"/>
    </source>
</evidence>
<dbReference type="Gene3D" id="1.10.10.10">
    <property type="entry name" value="Winged helix-like DNA-binding domain superfamily/Winged helix DNA-binding domain"/>
    <property type="match status" value="1"/>
</dbReference>
<feature type="domain" description="HTH luxR-type" evidence="4">
    <location>
        <begin position="624"/>
        <end position="689"/>
    </location>
</feature>
<dbReference type="PANTHER" id="PTHR44688:SF16">
    <property type="entry name" value="DNA-BINDING TRANSCRIPTIONAL ACTIVATOR DEVR_DOSR"/>
    <property type="match status" value="1"/>
</dbReference>
<evidence type="ECO:0000256" key="1">
    <source>
        <dbReference type="ARBA" id="ARBA00023015"/>
    </source>
</evidence>
<dbReference type="InterPro" id="IPR036388">
    <property type="entry name" value="WH-like_DNA-bd_sf"/>
</dbReference>
<dbReference type="AlphaFoldDB" id="A0A4Y4B4B0"/>
<evidence type="ECO:0000256" key="2">
    <source>
        <dbReference type="ARBA" id="ARBA00023125"/>
    </source>
</evidence>
<evidence type="ECO:0000313" key="5">
    <source>
        <dbReference type="EMBL" id="GEC75216.1"/>
    </source>
</evidence>
<dbReference type="PROSITE" id="PS50043">
    <property type="entry name" value="HTH_LUXR_2"/>
    <property type="match status" value="1"/>
</dbReference>
<dbReference type="GO" id="GO:0003677">
    <property type="term" value="F:DNA binding"/>
    <property type="evidence" value="ECO:0007669"/>
    <property type="project" value="UniProtKB-KW"/>
</dbReference>
<comment type="caution">
    <text evidence="5">The sequence shown here is derived from an EMBL/GenBank/DDBJ whole genome shotgun (WGS) entry which is preliminary data.</text>
</comment>